<protein>
    <submittedName>
        <fullName evidence="3">Uncharacterized protein</fullName>
    </submittedName>
</protein>
<accession>A0A1Z4M2E5</accession>
<dbReference type="InterPro" id="IPR025959">
    <property type="entry name" value="Winged_HTH_dom"/>
</dbReference>
<dbReference type="SUPFAM" id="SSF46689">
    <property type="entry name" value="Homeodomain-like"/>
    <property type="match status" value="1"/>
</dbReference>
<evidence type="ECO:0000313" key="3">
    <source>
        <dbReference type="EMBL" id="BAY87538.1"/>
    </source>
</evidence>
<dbReference type="InterPro" id="IPR055247">
    <property type="entry name" value="InsJ-like_HTH"/>
</dbReference>
<proteinExistence type="predicted"/>
<dbReference type="Pfam" id="PF13592">
    <property type="entry name" value="HTH_33"/>
    <property type="match status" value="1"/>
</dbReference>
<feature type="domain" description="Insertion element IS150 protein InsJ-like helix-turn-helix" evidence="1">
    <location>
        <begin position="31"/>
        <end position="68"/>
    </location>
</feature>
<dbReference type="Proteomes" id="UP000218418">
    <property type="component" value="Chromosome"/>
</dbReference>
<dbReference type="EMBL" id="AP018227">
    <property type="protein sequence ID" value="BAY87538.1"/>
    <property type="molecule type" value="Genomic_DNA"/>
</dbReference>
<dbReference type="AlphaFoldDB" id="A0A1Z4M2E5"/>
<evidence type="ECO:0000313" key="4">
    <source>
        <dbReference type="Proteomes" id="UP000218418"/>
    </source>
</evidence>
<evidence type="ECO:0000259" key="1">
    <source>
        <dbReference type="Pfam" id="PF13518"/>
    </source>
</evidence>
<keyword evidence="4" id="KW-1185">Reference proteome</keyword>
<sequence>MKVTQRLFLTPNQRQLLQENLQANLRPEFRRRIHIMLLADAGESQTQICKKVGCSQEAARYWISVVKKGQFHKWNDSPIGRPKIVNEQYIQRLKELVSNSPREYGYAFERWTAQWLNKHLAKELGISFSNYHITRLLKSMGLSTRKQNKSQA</sequence>
<gene>
    <name evidence="3" type="ORF">NIES267_70620</name>
</gene>
<name>A0A1Z4M2E5_9CYAN</name>
<dbReference type="Pfam" id="PF13518">
    <property type="entry name" value="HTH_28"/>
    <property type="match status" value="1"/>
</dbReference>
<feature type="domain" description="Winged helix-turn helix" evidence="2">
    <location>
        <begin position="108"/>
        <end position="145"/>
    </location>
</feature>
<dbReference type="InterPro" id="IPR009057">
    <property type="entry name" value="Homeodomain-like_sf"/>
</dbReference>
<evidence type="ECO:0000259" key="2">
    <source>
        <dbReference type="Pfam" id="PF13592"/>
    </source>
</evidence>
<organism evidence="3 4">
    <name type="scientific">Calothrix parasitica NIES-267</name>
    <dbReference type="NCBI Taxonomy" id="1973488"/>
    <lineage>
        <taxon>Bacteria</taxon>
        <taxon>Bacillati</taxon>
        <taxon>Cyanobacteriota</taxon>
        <taxon>Cyanophyceae</taxon>
        <taxon>Nostocales</taxon>
        <taxon>Calotrichaceae</taxon>
        <taxon>Calothrix</taxon>
    </lineage>
</organism>
<reference evidence="3 4" key="1">
    <citation type="submission" date="2017-06" db="EMBL/GenBank/DDBJ databases">
        <title>Genome sequencing of cyanobaciteial culture collection at National Institute for Environmental Studies (NIES).</title>
        <authorList>
            <person name="Hirose Y."/>
            <person name="Shimura Y."/>
            <person name="Fujisawa T."/>
            <person name="Nakamura Y."/>
            <person name="Kawachi M."/>
        </authorList>
    </citation>
    <scope>NUCLEOTIDE SEQUENCE [LARGE SCALE GENOMIC DNA]</scope>
    <source>
        <strain evidence="3 4">NIES-267</strain>
    </source>
</reference>
<dbReference type="OrthoDB" id="484211at2"/>